<dbReference type="Proteomes" id="UP000195950">
    <property type="component" value="Unassembled WGS sequence"/>
</dbReference>
<evidence type="ECO:0000313" key="7">
    <source>
        <dbReference type="EMBL" id="OUP19661.1"/>
    </source>
</evidence>
<evidence type="ECO:0000313" key="8">
    <source>
        <dbReference type="Proteomes" id="UP000195950"/>
    </source>
</evidence>
<name>A0A1Y4IPS1_PARDI</name>
<evidence type="ECO:0000256" key="1">
    <source>
        <dbReference type="ARBA" id="ARBA00004442"/>
    </source>
</evidence>
<dbReference type="PRINTS" id="PR01021">
    <property type="entry name" value="OMPADOMAIN"/>
</dbReference>
<dbReference type="RefSeq" id="WP_087344060.1">
    <property type="nucleotide sequence ID" value="NZ_JAQMQD010000005.1"/>
</dbReference>
<gene>
    <name evidence="7" type="ORF">B5F32_09085</name>
</gene>
<evidence type="ECO:0000256" key="5">
    <source>
        <dbReference type="SAM" id="SignalP"/>
    </source>
</evidence>
<dbReference type="InterPro" id="IPR006664">
    <property type="entry name" value="OMP_bac"/>
</dbReference>
<dbReference type="AlphaFoldDB" id="A0A1Y4IPS1"/>
<evidence type="ECO:0000259" key="6">
    <source>
        <dbReference type="PROSITE" id="PS51123"/>
    </source>
</evidence>
<dbReference type="PANTHER" id="PTHR30329">
    <property type="entry name" value="STATOR ELEMENT OF FLAGELLAR MOTOR COMPLEX"/>
    <property type="match status" value="1"/>
</dbReference>
<dbReference type="InterPro" id="IPR006665">
    <property type="entry name" value="OmpA-like"/>
</dbReference>
<dbReference type="SUPFAM" id="SSF103088">
    <property type="entry name" value="OmpA-like"/>
    <property type="match status" value="1"/>
</dbReference>
<proteinExistence type="predicted"/>
<keyword evidence="2 4" id="KW-0472">Membrane</keyword>
<dbReference type="EMBL" id="NFJX01000006">
    <property type="protein sequence ID" value="OUP19661.1"/>
    <property type="molecule type" value="Genomic_DNA"/>
</dbReference>
<dbReference type="PROSITE" id="PS51123">
    <property type="entry name" value="OMPA_2"/>
    <property type="match status" value="1"/>
</dbReference>
<feature type="signal peptide" evidence="5">
    <location>
        <begin position="1"/>
        <end position="21"/>
    </location>
</feature>
<organism evidence="7 8">
    <name type="scientific">Parabacteroides distasonis</name>
    <dbReference type="NCBI Taxonomy" id="823"/>
    <lineage>
        <taxon>Bacteria</taxon>
        <taxon>Pseudomonadati</taxon>
        <taxon>Bacteroidota</taxon>
        <taxon>Bacteroidia</taxon>
        <taxon>Bacteroidales</taxon>
        <taxon>Tannerellaceae</taxon>
        <taxon>Parabacteroides</taxon>
    </lineage>
</organism>
<dbReference type="PANTHER" id="PTHR30329:SF21">
    <property type="entry name" value="LIPOPROTEIN YIAD-RELATED"/>
    <property type="match status" value="1"/>
</dbReference>
<reference evidence="8" key="1">
    <citation type="submission" date="2017-04" db="EMBL/GenBank/DDBJ databases">
        <title>Function of individual gut microbiota members based on whole genome sequencing of pure cultures obtained from chicken caecum.</title>
        <authorList>
            <person name="Medvecky M."/>
            <person name="Cejkova D."/>
            <person name="Polansky O."/>
            <person name="Karasova D."/>
            <person name="Kubasova T."/>
            <person name="Cizek A."/>
            <person name="Rychlik I."/>
        </authorList>
    </citation>
    <scope>NUCLEOTIDE SEQUENCE [LARGE SCALE GENOMIC DNA]</scope>
    <source>
        <strain evidence="8">An199</strain>
    </source>
</reference>
<dbReference type="InterPro" id="IPR036737">
    <property type="entry name" value="OmpA-like_sf"/>
</dbReference>
<dbReference type="CDD" id="cd07185">
    <property type="entry name" value="OmpA_C-like"/>
    <property type="match status" value="1"/>
</dbReference>
<feature type="chain" id="PRO_5011001630" description="OmpA-like domain-containing protein" evidence="5">
    <location>
        <begin position="22"/>
        <end position="415"/>
    </location>
</feature>
<protein>
    <recommendedName>
        <fullName evidence="6">OmpA-like domain-containing protein</fullName>
    </recommendedName>
</protein>
<evidence type="ECO:0000256" key="3">
    <source>
        <dbReference type="ARBA" id="ARBA00023237"/>
    </source>
</evidence>
<comment type="subcellular location">
    <subcellularLocation>
        <location evidence="1">Cell outer membrane</location>
    </subcellularLocation>
</comment>
<dbReference type="InterPro" id="IPR050330">
    <property type="entry name" value="Bact_OuterMem_StrucFunc"/>
</dbReference>
<dbReference type="Pfam" id="PF00691">
    <property type="entry name" value="OmpA"/>
    <property type="match status" value="1"/>
</dbReference>
<keyword evidence="3" id="KW-0998">Cell outer membrane</keyword>
<feature type="domain" description="OmpA-like" evidence="6">
    <location>
        <begin position="298"/>
        <end position="415"/>
    </location>
</feature>
<evidence type="ECO:0000256" key="4">
    <source>
        <dbReference type="PROSITE-ProRule" id="PRU00473"/>
    </source>
</evidence>
<dbReference type="GO" id="GO:0009279">
    <property type="term" value="C:cell outer membrane"/>
    <property type="evidence" value="ECO:0007669"/>
    <property type="project" value="UniProtKB-SubCell"/>
</dbReference>
<comment type="caution">
    <text evidence="7">The sequence shown here is derived from an EMBL/GenBank/DDBJ whole genome shotgun (WGS) entry which is preliminary data.</text>
</comment>
<accession>A0A1Y4IPS1</accession>
<evidence type="ECO:0000256" key="2">
    <source>
        <dbReference type="ARBA" id="ARBA00023136"/>
    </source>
</evidence>
<keyword evidence="5" id="KW-0732">Signal</keyword>
<dbReference type="Gene3D" id="3.30.1330.60">
    <property type="entry name" value="OmpA-like domain"/>
    <property type="match status" value="1"/>
</dbReference>
<sequence>MNKKMFLIGMLLSTLPLGVAAQEVLKPDTIHTELRSDFLEELGDTTDLVVAGSGTGNWFISLSGGVNSLAAEGNRSYDNFIDRAQFSLRLNVGKWFTPIWGFRVQMGVGKLSGHYLTDKHIYNIYDPAYDHTVMPEGMKPYLTEKNGLTWYQRKFTYMDWSVNLMTDAVRWFTKEKKPVGLILSAGPGFAHGFASRGVSASNSFAFNAGIMLNMNVHKNWDVFAEVQGNIVDESFDNHIGGQPNNRNRTIEGYAGLNIGVSYKFGGRKFARYAKVHPVTYESVRYIQPPTKVEVVQPAAEEVVTAFAVRFLIDKYNIEDDQKLNIDRMARYLKRHPEARLELTGFADKETAYPAYNMKLSKRRVDAVRDYLTKECGVDASRLVIKAKGDTEQVYSEDYRWNRAVVMRIIDNENKN</sequence>